<dbReference type="EMBL" id="BSNT01000067">
    <property type="protein sequence ID" value="GLQ60257.1"/>
    <property type="molecule type" value="Genomic_DNA"/>
</dbReference>
<reference evidence="5" key="2">
    <citation type="journal article" date="2019" name="Int. J. Syst. Evol. Microbiol.">
        <title>The Global Catalogue of Microorganisms (GCM) 10K type strain sequencing project: providing services to taxonomists for standard genome sequencing and annotation.</title>
        <authorList>
            <consortium name="The Broad Institute Genomics Platform"/>
            <consortium name="The Broad Institute Genome Sequencing Center for Infectious Disease"/>
            <person name="Wu L."/>
            <person name="Ma J."/>
        </authorList>
    </citation>
    <scope>NUCLEOTIDE SEQUENCE [LARGE SCALE GENOMIC DNA]</scope>
    <source>
        <strain evidence="5">NBRC 3271</strain>
    </source>
</reference>
<proteinExistence type="predicted"/>
<evidence type="ECO:0000313" key="3">
    <source>
        <dbReference type="EMBL" id="MBF0871108.1"/>
    </source>
</evidence>
<name>A0A9Q2FQ46_GLUJA</name>
<evidence type="ECO:0000256" key="1">
    <source>
        <dbReference type="SAM" id="Phobius"/>
    </source>
</evidence>
<dbReference type="RefSeq" id="WP_062023331.1">
    <property type="nucleotide sequence ID" value="NZ_BEWO01000015.1"/>
</dbReference>
<keyword evidence="1" id="KW-0812">Transmembrane</keyword>
<keyword evidence="5" id="KW-1185">Reference proteome</keyword>
<evidence type="ECO:0000313" key="2">
    <source>
        <dbReference type="EMBL" id="GLQ60257.1"/>
    </source>
</evidence>
<feature type="transmembrane region" description="Helical" evidence="1">
    <location>
        <begin position="12"/>
        <end position="36"/>
    </location>
</feature>
<dbReference type="OrthoDB" id="7282635at2"/>
<dbReference type="AlphaFoldDB" id="A0A9Q2FQ46"/>
<reference evidence="2" key="1">
    <citation type="journal article" date="2014" name="Int. J. Syst. Evol. Microbiol.">
        <title>Complete genome of a new Firmicutes species belonging to the dominant human colonic microbiota ('Ruminococcus bicirculans') reveals two chromosomes and a selective capacity to utilize plant glucans.</title>
        <authorList>
            <consortium name="NISC Comparative Sequencing Program"/>
            <person name="Wegmann U."/>
            <person name="Louis P."/>
            <person name="Goesmann A."/>
            <person name="Henrissat B."/>
            <person name="Duncan S.H."/>
            <person name="Flint H.J."/>
        </authorList>
    </citation>
    <scope>NUCLEOTIDE SEQUENCE</scope>
    <source>
        <strain evidence="2">NBRC 3271</strain>
    </source>
</reference>
<evidence type="ECO:0000313" key="4">
    <source>
        <dbReference type="Proteomes" id="UP000661006"/>
    </source>
</evidence>
<organism evidence="3 4">
    <name type="scientific">Gluconobacter japonicus</name>
    <dbReference type="NCBI Taxonomy" id="376620"/>
    <lineage>
        <taxon>Bacteria</taxon>
        <taxon>Pseudomonadati</taxon>
        <taxon>Pseudomonadota</taxon>
        <taxon>Alphaproteobacteria</taxon>
        <taxon>Acetobacterales</taxon>
        <taxon>Acetobacteraceae</taxon>
        <taxon>Gluconobacter</taxon>
    </lineage>
</organism>
<dbReference type="EMBL" id="JABCQN010000004">
    <property type="protein sequence ID" value="MBF0871108.1"/>
    <property type="molecule type" value="Genomic_DNA"/>
</dbReference>
<keyword evidence="1" id="KW-1133">Transmembrane helix</keyword>
<keyword evidence="1" id="KW-0472">Membrane</keyword>
<reference evidence="3" key="4">
    <citation type="submission" date="2020-11" db="EMBL/GenBank/DDBJ databases">
        <title>Description of novel Gluconobacter species.</title>
        <authorList>
            <person name="Cleenwerck I."/>
            <person name="Cnockaert M."/>
            <person name="Borremans W."/>
            <person name="Wieme A.D."/>
            <person name="De Vuyst L."/>
            <person name="Vandamme P."/>
        </authorList>
    </citation>
    <scope>NUCLEOTIDE SEQUENCE</scope>
    <source>
        <strain evidence="3">R71697</strain>
    </source>
</reference>
<dbReference type="Proteomes" id="UP000661006">
    <property type="component" value="Unassembled WGS sequence"/>
</dbReference>
<evidence type="ECO:0000313" key="5">
    <source>
        <dbReference type="Proteomes" id="UP001156613"/>
    </source>
</evidence>
<reference evidence="3" key="3">
    <citation type="submission" date="2020-04" db="EMBL/GenBank/DDBJ databases">
        <authorList>
            <person name="Sombolestani A."/>
        </authorList>
    </citation>
    <scope>NUCLEOTIDE SEQUENCE</scope>
    <source>
        <strain evidence="3">R71697</strain>
    </source>
</reference>
<comment type="caution">
    <text evidence="3">The sequence shown here is derived from an EMBL/GenBank/DDBJ whole genome shotgun (WGS) entry which is preliminary data.</text>
</comment>
<dbReference type="Proteomes" id="UP001156613">
    <property type="component" value="Unassembled WGS sequence"/>
</dbReference>
<gene>
    <name evidence="2" type="ORF">GCM10010937_20600</name>
    <name evidence="3" type="ORF">HKD32_09665</name>
</gene>
<sequence length="59" mass="6770">MRNTSYTRGELETAAVSLLLLSLGILSFSWIAWIGFDLTLEEILNAFWGQGQVWSMFRE</sequence>
<reference evidence="2" key="5">
    <citation type="submission" date="2023-01" db="EMBL/GenBank/DDBJ databases">
        <title>Draft genome sequence of Gluconobacter japonicus strain NBRC 3271.</title>
        <authorList>
            <person name="Sun Q."/>
            <person name="Mori K."/>
        </authorList>
    </citation>
    <scope>NUCLEOTIDE SEQUENCE</scope>
    <source>
        <strain evidence="2">NBRC 3271</strain>
    </source>
</reference>
<protein>
    <submittedName>
        <fullName evidence="3">Uncharacterized protein</fullName>
    </submittedName>
</protein>
<accession>A0A9Q2FQ46</accession>